<evidence type="ECO:0000256" key="4">
    <source>
        <dbReference type="SAM" id="MobiDB-lite"/>
    </source>
</evidence>
<dbReference type="PROSITE" id="PS50893">
    <property type="entry name" value="ABC_TRANSPORTER_2"/>
    <property type="match status" value="1"/>
</dbReference>
<dbReference type="GO" id="GO:0005524">
    <property type="term" value="F:ATP binding"/>
    <property type="evidence" value="ECO:0007669"/>
    <property type="project" value="UniProtKB-KW"/>
</dbReference>
<dbReference type="Gene3D" id="3.40.50.300">
    <property type="entry name" value="P-loop containing nucleotide triphosphate hydrolases"/>
    <property type="match status" value="1"/>
</dbReference>
<reference evidence="6 7" key="1">
    <citation type="submission" date="2019-03" db="EMBL/GenBank/DDBJ databases">
        <title>Whole genome sequence of Arthrobacter sp JH1-1.</title>
        <authorList>
            <person name="Trinh H.N."/>
        </authorList>
    </citation>
    <scope>NUCLEOTIDE SEQUENCE [LARGE SCALE GENOMIC DNA]</scope>
    <source>
        <strain evidence="6 7">JH1-1</strain>
    </source>
</reference>
<dbReference type="InterPro" id="IPR027417">
    <property type="entry name" value="P-loop_NTPase"/>
</dbReference>
<organism evidence="6 7">
    <name type="scientific">Arthrobacter terricola</name>
    <dbReference type="NCBI Taxonomy" id="2547396"/>
    <lineage>
        <taxon>Bacteria</taxon>
        <taxon>Bacillati</taxon>
        <taxon>Actinomycetota</taxon>
        <taxon>Actinomycetes</taxon>
        <taxon>Micrococcales</taxon>
        <taxon>Micrococcaceae</taxon>
        <taxon>Arthrobacter</taxon>
    </lineage>
</organism>
<evidence type="ECO:0000256" key="3">
    <source>
        <dbReference type="ARBA" id="ARBA00022840"/>
    </source>
</evidence>
<evidence type="ECO:0000256" key="2">
    <source>
        <dbReference type="ARBA" id="ARBA00022741"/>
    </source>
</evidence>
<dbReference type="PANTHER" id="PTHR43230">
    <property type="entry name" value="ABC-TYPE DIPEPTIDE/OLIGOPEPTIDE TRANSPORT SYSTEM, ATPASE COMPONENT"/>
    <property type="match status" value="1"/>
</dbReference>
<dbReference type="GO" id="GO:0015833">
    <property type="term" value="P:peptide transport"/>
    <property type="evidence" value="ECO:0007669"/>
    <property type="project" value="InterPro"/>
</dbReference>
<feature type="region of interest" description="Disordered" evidence="4">
    <location>
        <begin position="274"/>
        <end position="302"/>
    </location>
</feature>
<dbReference type="Pfam" id="PF08352">
    <property type="entry name" value="oligo_HPY"/>
    <property type="match status" value="1"/>
</dbReference>
<keyword evidence="7" id="KW-1185">Reference proteome</keyword>
<dbReference type="InterPro" id="IPR003593">
    <property type="entry name" value="AAA+_ATPase"/>
</dbReference>
<dbReference type="Proteomes" id="UP000295511">
    <property type="component" value="Unassembled WGS sequence"/>
</dbReference>
<protein>
    <submittedName>
        <fullName evidence="6">ABC transporter ATP-binding protein</fullName>
    </submittedName>
</protein>
<evidence type="ECO:0000313" key="6">
    <source>
        <dbReference type="EMBL" id="TDF93648.1"/>
    </source>
</evidence>
<dbReference type="InterPro" id="IPR003439">
    <property type="entry name" value="ABC_transporter-like_ATP-bd"/>
</dbReference>
<proteinExistence type="predicted"/>
<evidence type="ECO:0000256" key="1">
    <source>
        <dbReference type="ARBA" id="ARBA00022448"/>
    </source>
</evidence>
<accession>A0A4R5KG56</accession>
<keyword evidence="3 6" id="KW-0067">ATP-binding</keyword>
<dbReference type="GO" id="GO:0016887">
    <property type="term" value="F:ATP hydrolysis activity"/>
    <property type="evidence" value="ECO:0007669"/>
    <property type="project" value="InterPro"/>
</dbReference>
<gene>
    <name evidence="6" type="ORF">E1809_15560</name>
</gene>
<evidence type="ECO:0000259" key="5">
    <source>
        <dbReference type="PROSITE" id="PS50893"/>
    </source>
</evidence>
<dbReference type="AlphaFoldDB" id="A0A4R5KG56"/>
<dbReference type="EMBL" id="SMRU01000018">
    <property type="protein sequence ID" value="TDF93648.1"/>
    <property type="molecule type" value="Genomic_DNA"/>
</dbReference>
<comment type="caution">
    <text evidence="6">The sequence shown here is derived from an EMBL/GenBank/DDBJ whole genome shotgun (WGS) entry which is preliminary data.</text>
</comment>
<keyword evidence="1" id="KW-0813">Transport</keyword>
<dbReference type="PROSITE" id="PS00211">
    <property type="entry name" value="ABC_TRANSPORTER_1"/>
    <property type="match status" value="1"/>
</dbReference>
<feature type="domain" description="ABC transporter" evidence="5">
    <location>
        <begin position="19"/>
        <end position="272"/>
    </location>
</feature>
<dbReference type="RefSeq" id="WP_133205152.1">
    <property type="nucleotide sequence ID" value="NZ_SMRU01000018.1"/>
</dbReference>
<dbReference type="OrthoDB" id="8481147at2"/>
<dbReference type="PANTHER" id="PTHR43230:SF3">
    <property type="entry name" value="ABC-TYPE DIPEPTIDE_OLIGOPEPTIDE TRANSPORT SYSTEM, ATPASE COMPONENT"/>
    <property type="match status" value="1"/>
</dbReference>
<dbReference type="Pfam" id="PF00005">
    <property type="entry name" value="ABC_tran"/>
    <property type="match status" value="1"/>
</dbReference>
<name>A0A4R5KG56_9MICC</name>
<dbReference type="SUPFAM" id="SSF52540">
    <property type="entry name" value="P-loop containing nucleoside triphosphate hydrolases"/>
    <property type="match status" value="1"/>
</dbReference>
<sequence>MNAGIEVLPLSETVKKPVLEASDLGKTFHLGGGRSAGGHRKVVAVDAVNLALCAGSTVALVGESGSGKSTVARLLAQLLPASAGEVRLHGEPVHPRTGRQRRRYVGEVQLLLQDPFASLNPVHTIRYQLTRVLRLHGNHAGRRGIEEQLDTLLSTVQLHPASQFLDKYPHELSGGQLQRIAIARTLAASPSVLLLDEPVSMLDVSIRLGILNLLANLKQQQDLAILYITHDIASARYFADEILVMYRGHVVERGPSESVTQHPTHPYTQLLIESAPDPARRGRDAAEVPGIGRGGGAASAAAPTGCPFARRCPFAMDVCFTQMPAVSAVDEEGHEVRCWLNSPETAGGPRH</sequence>
<evidence type="ECO:0000313" key="7">
    <source>
        <dbReference type="Proteomes" id="UP000295511"/>
    </source>
</evidence>
<keyword evidence="2" id="KW-0547">Nucleotide-binding</keyword>
<dbReference type="NCBIfam" id="TIGR01727">
    <property type="entry name" value="oligo_HPY"/>
    <property type="match status" value="1"/>
</dbReference>
<dbReference type="InterPro" id="IPR017871">
    <property type="entry name" value="ABC_transporter-like_CS"/>
</dbReference>
<dbReference type="InterPro" id="IPR013563">
    <property type="entry name" value="Oligopep_ABC_C"/>
</dbReference>
<dbReference type="CDD" id="cd03257">
    <property type="entry name" value="ABC_NikE_OppD_transporters"/>
    <property type="match status" value="1"/>
</dbReference>
<dbReference type="SMART" id="SM00382">
    <property type="entry name" value="AAA"/>
    <property type="match status" value="1"/>
</dbReference>